<keyword evidence="1" id="KW-0472">Membrane</keyword>
<dbReference type="Pfam" id="PF00892">
    <property type="entry name" value="EamA"/>
    <property type="match status" value="2"/>
</dbReference>
<evidence type="ECO:0000256" key="1">
    <source>
        <dbReference type="SAM" id="Phobius"/>
    </source>
</evidence>
<reference evidence="3 4" key="1">
    <citation type="submission" date="2020-05" db="EMBL/GenBank/DDBJ databases">
        <title>Aquincola sp. isolate from soil.</title>
        <authorList>
            <person name="Han J."/>
            <person name="Kim D.-U."/>
        </authorList>
    </citation>
    <scope>NUCLEOTIDE SEQUENCE [LARGE SCALE GENOMIC DNA]</scope>
    <source>
        <strain evidence="3 4">S2</strain>
    </source>
</reference>
<name>A0ABX2EAS0_9BURK</name>
<keyword evidence="4" id="KW-1185">Reference proteome</keyword>
<feature type="transmembrane region" description="Helical" evidence="1">
    <location>
        <begin position="72"/>
        <end position="92"/>
    </location>
</feature>
<organism evidence="3 4">
    <name type="scientific">Pseudaquabacterium terrae</name>
    <dbReference type="NCBI Taxonomy" id="2732868"/>
    <lineage>
        <taxon>Bacteria</taxon>
        <taxon>Pseudomonadati</taxon>
        <taxon>Pseudomonadota</taxon>
        <taxon>Betaproteobacteria</taxon>
        <taxon>Burkholderiales</taxon>
        <taxon>Sphaerotilaceae</taxon>
        <taxon>Pseudaquabacterium</taxon>
    </lineage>
</organism>
<feature type="transmembrane region" description="Helical" evidence="1">
    <location>
        <begin position="189"/>
        <end position="209"/>
    </location>
</feature>
<dbReference type="SUPFAM" id="SSF103481">
    <property type="entry name" value="Multidrug resistance efflux transporter EmrE"/>
    <property type="match status" value="2"/>
</dbReference>
<evidence type="ECO:0000313" key="3">
    <source>
        <dbReference type="EMBL" id="NRF65656.1"/>
    </source>
</evidence>
<feature type="transmembrane region" description="Helical" evidence="1">
    <location>
        <begin position="252"/>
        <end position="271"/>
    </location>
</feature>
<feature type="transmembrane region" description="Helical" evidence="1">
    <location>
        <begin position="128"/>
        <end position="149"/>
    </location>
</feature>
<feature type="transmembrane region" description="Helical" evidence="1">
    <location>
        <begin position="98"/>
        <end position="121"/>
    </location>
</feature>
<comment type="caution">
    <text evidence="3">The sequence shown here is derived from an EMBL/GenBank/DDBJ whole genome shotgun (WGS) entry which is preliminary data.</text>
</comment>
<dbReference type="InterPro" id="IPR000620">
    <property type="entry name" value="EamA_dom"/>
</dbReference>
<keyword evidence="1" id="KW-0812">Transmembrane</keyword>
<dbReference type="RefSeq" id="WP_173119893.1">
    <property type="nucleotide sequence ID" value="NZ_JABRWJ010000001.1"/>
</dbReference>
<gene>
    <name evidence="3" type="ORF">HLB44_01530</name>
</gene>
<feature type="transmembrane region" description="Helical" evidence="1">
    <location>
        <begin position="161"/>
        <end position="177"/>
    </location>
</feature>
<feature type="transmembrane region" description="Helical" evidence="1">
    <location>
        <begin position="221"/>
        <end position="240"/>
    </location>
</feature>
<evidence type="ECO:0000259" key="2">
    <source>
        <dbReference type="Pfam" id="PF00892"/>
    </source>
</evidence>
<feature type="transmembrane region" description="Helical" evidence="1">
    <location>
        <begin position="43"/>
        <end position="60"/>
    </location>
</feature>
<feature type="domain" description="EamA" evidence="2">
    <location>
        <begin position="158"/>
        <end position="294"/>
    </location>
</feature>
<dbReference type="Proteomes" id="UP000737171">
    <property type="component" value="Unassembled WGS sequence"/>
</dbReference>
<dbReference type="PANTHER" id="PTHR22911">
    <property type="entry name" value="ACYL-MALONYL CONDENSING ENZYME-RELATED"/>
    <property type="match status" value="1"/>
</dbReference>
<dbReference type="EMBL" id="JABRWJ010000001">
    <property type="protein sequence ID" value="NRF65656.1"/>
    <property type="molecule type" value="Genomic_DNA"/>
</dbReference>
<sequence>MTDSTDRRFLAGLLFGLAAALIGGSWQVVTRQAVTTTLQPAELVWLRYGIPALLLLPLTWRSGLFPKPLALHHAFFMLAGAGLPFGLVAMSGTRFAPAAHMGVLMAGASPLFASLLAWALWRERPGAARALGLLLMGAGVALLGARSMADFGSSQVWRGDALLLLAALLWAGYTLAFRRSGLTPWQGAALVNTWSVLLLLPAALLFDAVPRALFALPAAELAWHALSQGVIAGVLGLWTFSAAIDRLGAARAAAFGALAPVVSALGGWWWLGEALGLVDGLAVAAAVAGVALASGALALRRRALADAVA</sequence>
<protein>
    <submittedName>
        <fullName evidence="3">DMT family transporter</fullName>
    </submittedName>
</protein>
<dbReference type="PANTHER" id="PTHR22911:SF137">
    <property type="entry name" value="SOLUTE CARRIER FAMILY 35 MEMBER G2-RELATED"/>
    <property type="match status" value="1"/>
</dbReference>
<proteinExistence type="predicted"/>
<evidence type="ECO:0000313" key="4">
    <source>
        <dbReference type="Proteomes" id="UP000737171"/>
    </source>
</evidence>
<feature type="transmembrane region" description="Helical" evidence="1">
    <location>
        <begin position="277"/>
        <end position="299"/>
    </location>
</feature>
<keyword evidence="1" id="KW-1133">Transmembrane helix</keyword>
<dbReference type="InterPro" id="IPR037185">
    <property type="entry name" value="EmrE-like"/>
</dbReference>
<accession>A0ABX2EAS0</accession>
<feature type="domain" description="EamA" evidence="2">
    <location>
        <begin position="11"/>
        <end position="143"/>
    </location>
</feature>